<dbReference type="NCBIfam" id="TIGR03519">
    <property type="entry name" value="T9SS_PorP_fam"/>
    <property type="match status" value="1"/>
</dbReference>
<evidence type="ECO:0000256" key="1">
    <source>
        <dbReference type="SAM" id="SignalP"/>
    </source>
</evidence>
<reference evidence="3 4" key="1">
    <citation type="journal article" date="2016" name="Nat. Commun.">
        <title>Microbial interactions lead to rapid micro-scale successions on model marine particles.</title>
        <authorList>
            <person name="Datta M.S."/>
            <person name="Sliwerska E."/>
            <person name="Gore J."/>
            <person name="Polz M.F."/>
            <person name="Cordero O.X."/>
        </authorList>
    </citation>
    <scope>NUCLEOTIDE SEQUENCE [LARGE SCALE GENOMIC DNA]</scope>
    <source>
        <strain evidence="3 4">4G03</strain>
    </source>
</reference>
<dbReference type="RefSeq" id="WP_099214609.1">
    <property type="nucleotide sequence ID" value="NZ_JAUYVU010000014.1"/>
</dbReference>
<evidence type="ECO:0000313" key="4">
    <source>
        <dbReference type="Proteomes" id="UP000222163"/>
    </source>
</evidence>
<keyword evidence="5" id="KW-1185">Reference proteome</keyword>
<dbReference type="Proteomes" id="UP001242342">
    <property type="component" value="Unassembled WGS sequence"/>
</dbReference>
<comment type="caution">
    <text evidence="3">The sequence shown here is derived from an EMBL/GenBank/DDBJ whole genome shotgun (WGS) entry which is preliminary data.</text>
</comment>
<gene>
    <name evidence="3" type="ORF">CSC81_04595</name>
    <name evidence="2" type="ORF">Q8W23_14550</name>
</gene>
<keyword evidence="1" id="KW-0732">Signal</keyword>
<protein>
    <submittedName>
        <fullName evidence="2">Type IX secretion system membrane protein PorP/SprF</fullName>
    </submittedName>
</protein>
<dbReference type="InterPro" id="IPR019861">
    <property type="entry name" value="PorP/SprF_Bacteroidetes"/>
</dbReference>
<dbReference type="Proteomes" id="UP000222163">
    <property type="component" value="Unassembled WGS sequence"/>
</dbReference>
<feature type="chain" id="PRO_5013847668" evidence="1">
    <location>
        <begin position="22"/>
        <end position="306"/>
    </location>
</feature>
<evidence type="ECO:0000313" key="3">
    <source>
        <dbReference type="EMBL" id="PHN97694.1"/>
    </source>
</evidence>
<reference evidence="2 5" key="3">
    <citation type="submission" date="2023-07" db="EMBL/GenBank/DDBJ databases">
        <title>Genome content predicts the carbon catabolic preferences of heterotrophic bacteria.</title>
        <authorList>
            <person name="Gralka M."/>
        </authorList>
    </citation>
    <scope>NUCLEOTIDE SEQUENCE [LARGE SCALE GENOMIC DNA]</scope>
    <source>
        <strain evidence="2 5">4G03</strain>
    </source>
</reference>
<organism evidence="3 4">
    <name type="scientific">Tenacibaculum discolor</name>
    <dbReference type="NCBI Taxonomy" id="361581"/>
    <lineage>
        <taxon>Bacteria</taxon>
        <taxon>Pseudomonadati</taxon>
        <taxon>Bacteroidota</taxon>
        <taxon>Flavobacteriia</taxon>
        <taxon>Flavobacteriales</taxon>
        <taxon>Flavobacteriaceae</taxon>
        <taxon>Tenacibaculum</taxon>
    </lineage>
</organism>
<accession>A0A2G1BUQ2</accession>
<dbReference type="EMBL" id="PDUU01000004">
    <property type="protein sequence ID" value="PHN97694.1"/>
    <property type="molecule type" value="Genomic_DNA"/>
</dbReference>
<name>A0A2G1BUQ2_9FLAO</name>
<evidence type="ECO:0000313" key="5">
    <source>
        <dbReference type="Proteomes" id="UP001242342"/>
    </source>
</evidence>
<sequence>MKLKHLCTLIFLVQILINANAQQDPQYTQYMYNTMSVNPAYAGSSGHTIINALARTQWVGVEGAPDTQTLSFDTSLGFSGVGLGINLTNDRIGPANEIFLDINASYTVRTSDEGNLAFGLKLGARHLYVDWNKGFVKDRDDKSLTGNINRFLPTIGAGIYYYTSNWYLGAAIPNFINTDHYDDSNNGGDIAKERMHLFLIGGYVFNLNENIKFKPAFLTKIVNGAPLSLDVSANFLFNEKFTAGIAWRWDDSISALIGLQASRNLHIGLAYDLTTSNYSNYNSGTYELMIKWEIFKELAMKSPRFF</sequence>
<proteinExistence type="predicted"/>
<reference evidence="3" key="2">
    <citation type="submission" date="2017-10" db="EMBL/GenBank/DDBJ databases">
        <authorList>
            <person name="Enke T.N."/>
            <person name="Cordero O.X."/>
        </authorList>
    </citation>
    <scope>NUCLEOTIDE SEQUENCE</scope>
    <source>
        <strain evidence="3">4G03</strain>
    </source>
</reference>
<dbReference type="Pfam" id="PF11751">
    <property type="entry name" value="PorP_SprF"/>
    <property type="match status" value="1"/>
</dbReference>
<feature type="signal peptide" evidence="1">
    <location>
        <begin position="1"/>
        <end position="21"/>
    </location>
</feature>
<evidence type="ECO:0000313" key="2">
    <source>
        <dbReference type="EMBL" id="MDP2542695.1"/>
    </source>
</evidence>
<dbReference type="EMBL" id="JAUYVU010000014">
    <property type="protein sequence ID" value="MDP2542695.1"/>
    <property type="molecule type" value="Genomic_DNA"/>
</dbReference>
<dbReference type="AlphaFoldDB" id="A0A2G1BUQ2"/>